<organism evidence="3 4">
    <name type="scientific">Subdoligranulum variabile DSM 15176</name>
    <dbReference type="NCBI Taxonomy" id="411471"/>
    <lineage>
        <taxon>Bacteria</taxon>
        <taxon>Bacillati</taxon>
        <taxon>Bacillota</taxon>
        <taxon>Clostridia</taxon>
        <taxon>Eubacteriales</taxon>
        <taxon>Oscillospiraceae</taxon>
        <taxon>Subdoligranulum</taxon>
    </lineage>
</organism>
<gene>
    <name evidence="3" type="ORF">SUBVAR_05650</name>
</gene>
<reference evidence="3" key="1">
    <citation type="submission" date="2009-12" db="EMBL/GenBank/DDBJ databases">
        <authorList>
            <person name="Weinstock G."/>
            <person name="Sodergren E."/>
            <person name="Clifton S."/>
            <person name="Fulton L."/>
            <person name="Fulton B."/>
            <person name="Courtney L."/>
            <person name="Fronick C."/>
            <person name="Harrison M."/>
            <person name="Strong C."/>
            <person name="Farmer C."/>
            <person name="Delahaunty K."/>
            <person name="Markovic C."/>
            <person name="Hall O."/>
            <person name="Minx P."/>
            <person name="Tomlinson C."/>
            <person name="Mitreva M."/>
            <person name="Nelson J."/>
            <person name="Hou S."/>
            <person name="Wollam A."/>
            <person name="Pepin K.H."/>
            <person name="Johnson M."/>
            <person name="Bhonagiri V."/>
            <person name="Nash W.E."/>
            <person name="Warren W."/>
            <person name="Chinwalla A."/>
            <person name="Mardis E.R."/>
            <person name="Wilson R.K."/>
        </authorList>
    </citation>
    <scope>NUCLEOTIDE SEQUENCE [LARGE SCALE GENOMIC DNA]</scope>
    <source>
        <strain evidence="3">DSM 15176</strain>
    </source>
</reference>
<evidence type="ECO:0000256" key="2">
    <source>
        <dbReference type="SAM" id="Phobius"/>
    </source>
</evidence>
<accession>D1PMT6</accession>
<feature type="region of interest" description="Disordered" evidence="1">
    <location>
        <begin position="1"/>
        <end position="21"/>
    </location>
</feature>
<comment type="caution">
    <text evidence="3">The sequence shown here is derived from an EMBL/GenBank/DDBJ whole genome shotgun (WGS) entry which is preliminary data.</text>
</comment>
<evidence type="ECO:0000256" key="1">
    <source>
        <dbReference type="SAM" id="MobiDB-lite"/>
    </source>
</evidence>
<protein>
    <submittedName>
        <fullName evidence="3">Uncharacterized protein</fullName>
    </submittedName>
</protein>
<feature type="compositionally biased region" description="Basic residues" evidence="1">
    <location>
        <begin position="8"/>
        <end position="21"/>
    </location>
</feature>
<evidence type="ECO:0000313" key="4">
    <source>
        <dbReference type="Proteomes" id="UP000003438"/>
    </source>
</evidence>
<evidence type="ECO:0000313" key="3">
    <source>
        <dbReference type="EMBL" id="EFB75871.1"/>
    </source>
</evidence>
<feature type="transmembrane region" description="Helical" evidence="2">
    <location>
        <begin position="100"/>
        <end position="120"/>
    </location>
</feature>
<keyword evidence="2" id="KW-1133">Transmembrane helix</keyword>
<dbReference type="RefSeq" id="WP_007047031.1">
    <property type="nucleotide sequence ID" value="NZ_GG704769.1"/>
</dbReference>
<dbReference type="STRING" id="411471.SUBVAR_05650"/>
<keyword evidence="2" id="KW-0472">Membrane</keyword>
<keyword evidence="2" id="KW-0812">Transmembrane</keyword>
<proteinExistence type="predicted"/>
<sequence length="129" mass="14900">MENVRKRENGRKREKRRKEKIRYKEEKVKTKLQKTRCVVNNNRGGGFVGCAENNNSRGGRRKERNVLFITTSDGKSCENPILCQVLLVCKGSKRRRLEKVVIFSTIEFFFIGAEHAIMAAKKKATDILL</sequence>
<keyword evidence="4" id="KW-1185">Reference proteome</keyword>
<dbReference type="EMBL" id="ACBY02000023">
    <property type="protein sequence ID" value="EFB75871.1"/>
    <property type="molecule type" value="Genomic_DNA"/>
</dbReference>
<dbReference type="AlphaFoldDB" id="D1PMT6"/>
<dbReference type="Proteomes" id="UP000003438">
    <property type="component" value="Unassembled WGS sequence"/>
</dbReference>
<dbReference type="HOGENOM" id="CLU_1947719_0_0_9"/>
<name>D1PMT6_9FIRM</name>